<accession>A0ABQ6LQU2</accession>
<dbReference type="PANTHER" id="PTHR46889:SF7">
    <property type="entry name" value="TRANSPOSASE FOR INSERTION SEQUENCE ELEMENT IS904"/>
    <property type="match status" value="1"/>
</dbReference>
<reference evidence="2 3" key="1">
    <citation type="submission" date="2023-04" db="EMBL/GenBank/DDBJ databases">
        <title>Marinoamorphus aggregata gen. nov., sp. Nov., isolate from tissue of brittle star Ophioplocus japonicus.</title>
        <authorList>
            <person name="Kawano K."/>
            <person name="Sawayama S."/>
            <person name="Nakagawa S."/>
        </authorList>
    </citation>
    <scope>NUCLEOTIDE SEQUENCE [LARGE SCALE GENOMIC DNA]</scope>
    <source>
        <strain evidence="2 3">NKW23</strain>
    </source>
</reference>
<dbReference type="InterPro" id="IPR048020">
    <property type="entry name" value="Transpos_IS3"/>
</dbReference>
<dbReference type="Proteomes" id="UP001239909">
    <property type="component" value="Unassembled WGS sequence"/>
</dbReference>
<dbReference type="PROSITE" id="PS50994">
    <property type="entry name" value="INTEGRASE"/>
    <property type="match status" value="1"/>
</dbReference>
<evidence type="ECO:0000313" key="2">
    <source>
        <dbReference type="EMBL" id="GMG84487.1"/>
    </source>
</evidence>
<evidence type="ECO:0000259" key="1">
    <source>
        <dbReference type="PROSITE" id="PS50994"/>
    </source>
</evidence>
<comment type="caution">
    <text evidence="2">The sequence shown here is derived from an EMBL/GenBank/DDBJ whole genome shotgun (WGS) entry which is preliminary data.</text>
</comment>
<name>A0ABQ6LQU2_9RHOB</name>
<sequence>MDVSRSSFYAEPDLTHAEAMIVDEIKAICAASPAYGYRRVDAELRHRSTIVNSKKVRRIMREQGLQPKRKRRFVATTDSNHDGPVFPNIAKGFEVHAPDHLWVADITYVELASGFAYLAVIMDAWSRRIVGYALDRKIDARLVTAALKAAIAFRRPLPGTVFHSDRGSVYASKAHRKLLKRHGFVGSMGRRGNPYDNAQAESFMTTLKVEAVYVAGYETFEDVAAHLPGFIEEVYNETRLHSALGYLSPARYEEINRPALVKTAASTCPAPGAQSRDRPIFSPKASRCVSTSGLSTIHGEERIDGLALARKLFALHLPAAADPAPFADQRATAEEVRLQRQATEPAHVLRGVDPGEPEARGEELELGHAHILFRDGLLLRAEGIGVDRRGGDVRMPHFCNRFSGTPAPMA</sequence>
<dbReference type="Gene3D" id="3.30.420.10">
    <property type="entry name" value="Ribonuclease H-like superfamily/Ribonuclease H"/>
    <property type="match status" value="1"/>
</dbReference>
<dbReference type="InterPro" id="IPR012337">
    <property type="entry name" value="RNaseH-like_sf"/>
</dbReference>
<keyword evidence="3" id="KW-1185">Reference proteome</keyword>
<dbReference type="InterPro" id="IPR001584">
    <property type="entry name" value="Integrase_cat-core"/>
</dbReference>
<feature type="domain" description="Integrase catalytic" evidence="1">
    <location>
        <begin position="94"/>
        <end position="256"/>
    </location>
</feature>
<dbReference type="InterPro" id="IPR036397">
    <property type="entry name" value="RNaseH_sf"/>
</dbReference>
<dbReference type="InterPro" id="IPR025948">
    <property type="entry name" value="HTH-like_dom"/>
</dbReference>
<dbReference type="InterPro" id="IPR050900">
    <property type="entry name" value="Transposase_IS3/IS150/IS904"/>
</dbReference>
<dbReference type="SUPFAM" id="SSF53098">
    <property type="entry name" value="Ribonuclease H-like"/>
    <property type="match status" value="1"/>
</dbReference>
<dbReference type="Pfam" id="PF13276">
    <property type="entry name" value="HTH_21"/>
    <property type="match status" value="1"/>
</dbReference>
<dbReference type="EMBL" id="BSYI01000037">
    <property type="protein sequence ID" value="GMG84487.1"/>
    <property type="molecule type" value="Genomic_DNA"/>
</dbReference>
<dbReference type="Pfam" id="PF00665">
    <property type="entry name" value="rve"/>
    <property type="match status" value="1"/>
</dbReference>
<dbReference type="PANTHER" id="PTHR46889">
    <property type="entry name" value="TRANSPOSASE INSF FOR INSERTION SEQUENCE IS3B-RELATED"/>
    <property type="match status" value="1"/>
</dbReference>
<proteinExistence type="predicted"/>
<protein>
    <recommendedName>
        <fullName evidence="1">Integrase catalytic domain-containing protein</fullName>
    </recommendedName>
</protein>
<gene>
    <name evidence="2" type="ORF">LNKW23_37030</name>
</gene>
<organism evidence="2 3">
    <name type="scientific">Paralimibaculum aggregatum</name>
    <dbReference type="NCBI Taxonomy" id="3036245"/>
    <lineage>
        <taxon>Bacteria</taxon>
        <taxon>Pseudomonadati</taxon>
        <taxon>Pseudomonadota</taxon>
        <taxon>Alphaproteobacteria</taxon>
        <taxon>Rhodobacterales</taxon>
        <taxon>Paracoccaceae</taxon>
        <taxon>Paralimibaculum</taxon>
    </lineage>
</organism>
<dbReference type="Pfam" id="PF13333">
    <property type="entry name" value="rve_2"/>
    <property type="match status" value="1"/>
</dbReference>
<evidence type="ECO:0000313" key="3">
    <source>
        <dbReference type="Proteomes" id="UP001239909"/>
    </source>
</evidence>
<dbReference type="NCBIfam" id="NF033516">
    <property type="entry name" value="transpos_IS3"/>
    <property type="match status" value="1"/>
</dbReference>